<dbReference type="SMART" id="SM00132">
    <property type="entry name" value="LIM"/>
    <property type="match status" value="1"/>
</dbReference>
<feature type="region of interest" description="Disordered" evidence="5">
    <location>
        <begin position="624"/>
        <end position="664"/>
    </location>
</feature>
<evidence type="ECO:0000313" key="8">
    <source>
        <dbReference type="MGI" id="MGI:2685198"/>
    </source>
</evidence>
<dbReference type="GO" id="GO:0046872">
    <property type="term" value="F:metal ion binding"/>
    <property type="evidence" value="ECO:0007669"/>
    <property type="project" value="UniProtKB-KW"/>
</dbReference>
<evidence type="ECO:0000259" key="6">
    <source>
        <dbReference type="PROSITE" id="PS50023"/>
    </source>
</evidence>
<feature type="region of interest" description="Disordered" evidence="5">
    <location>
        <begin position="682"/>
        <end position="708"/>
    </location>
</feature>
<name>A0A089VPF9_MOUSE</name>
<evidence type="ECO:0000256" key="5">
    <source>
        <dbReference type="SAM" id="MobiDB-lite"/>
    </source>
</evidence>
<protein>
    <submittedName>
        <fullName evidence="7">Xin actin-binding repeat containing 2 short splice form</fullName>
    </submittedName>
</protein>
<evidence type="ECO:0000313" key="7">
    <source>
        <dbReference type="EMBL" id="AIR76303.1"/>
    </source>
</evidence>
<accession>A0A089VPF9</accession>
<sequence length="931" mass="104624">MADNLEPSTFPIQKGSLSRLRQKWESSDCQRNESYPGGSRCKLFQLKESNLLEPEGEALSTLDPPEAPSLPCCKKEEVLCGEPEDGVPEDQNDKLKDCGQPEVLKEDSLTGRRRIERFSIALDELRSIFESPKSSINSAGPVEYVQKEVEIGRSLCSPTFRSLPGSHADDFMRDSDLKSEEVPLDKMSPKSGQSPSMEVTFNLTKPGDVSTAGSEDQSDLLEALSLKERMARYQAAVSRGDTRSFSANVMEESDVCTVPGGLAKMKRQFEKDKMTSTCNAFSEYQYRHESRAEQEAIHSSQEIIRRNEQEVSKGHGTDVFKAEMMSHLEKHTEETKQASQFHQYVQETVIDSPEEEELPKVSTKILKEQFEKSAQENFLRSDKETSPPAKCMKKLLVQDKEICIICQKTVYPMECLIADKQNFHKSCFRCHHCSSKLSLGNYASLHGRIYCKPHFKQLFKSKGNYDEGFGHKQHKDRWNCKNQSSLVDFIPSGEPDAHENPTADTLLLGDLTTHPDACNSKRQDNDLRKWGDRGKLKIVWPPCQEMPKKNSPPEEEFKVNKAKWPPEVTIPVPSEFKRESLTEHVKTLESQGQEQDSVPDLQPCKHVCQKEDITGIKEIKGYEERKDEKEAKDTLKDAEGLRSKRKSGMEFNDHNAHAQSDGKEKNALVNEADSADVLQVANTDDEGGPENHRENFNNNNNNNSVAVSSLNNGRRKISISERPRLLQAVSEANYYTSEYQIKNFNNASKISELLGIFESQKLSSKKVLALALERTADRGTAGSPLQLVLEPGLQQGFSVKGENLAASPDVSPLHIKGNHENNKNVHLFFSNTVKITSFSKKHNILGCDLMDSVDQLKNMSCLYLRELGKNVKCWHGETAGAARHGGKMCFDAQSQGSAAKPVFPSMQCQTQHLTVEEQIKRDRCYSDSEAD</sequence>
<dbReference type="SUPFAM" id="SSF57716">
    <property type="entry name" value="Glucocorticoid receptor-like (DNA-binding domain)"/>
    <property type="match status" value="2"/>
</dbReference>
<evidence type="ECO:0000256" key="1">
    <source>
        <dbReference type="ARBA" id="ARBA00022723"/>
    </source>
</evidence>
<dbReference type="EMBL" id="KM273012">
    <property type="protein sequence ID" value="AIR76303.1"/>
    <property type="molecule type" value="mRNA"/>
</dbReference>
<evidence type="ECO:0000256" key="3">
    <source>
        <dbReference type="ARBA" id="ARBA00023038"/>
    </source>
</evidence>
<proteinExistence type="evidence at transcript level"/>
<dbReference type="InterPro" id="IPR001781">
    <property type="entry name" value="Znf_LIM"/>
</dbReference>
<keyword evidence="2 4" id="KW-0862">Zinc</keyword>
<keyword evidence="1 4" id="KW-0479">Metal-binding</keyword>
<evidence type="ECO:0000256" key="2">
    <source>
        <dbReference type="ARBA" id="ARBA00022833"/>
    </source>
</evidence>
<dbReference type="CDD" id="cd09442">
    <property type="entry name" value="LIM_Eplin_like"/>
    <property type="match status" value="1"/>
</dbReference>
<keyword evidence="3 4" id="KW-0440">LIM domain</keyword>
<reference evidence="7" key="1">
    <citation type="submission" date="2014-08" db="EMBL/GenBank/DDBJ databases">
        <authorList>
            <person name="Krey J.F."/>
            <person name="Barr-Gillespie P.G."/>
        </authorList>
    </citation>
    <scope>NUCLEOTIDE SEQUENCE</scope>
    <source>
        <strain evidence="7">CD1</strain>
    </source>
</reference>
<dbReference type="Pfam" id="PF00412">
    <property type="entry name" value="LIM"/>
    <property type="match status" value="1"/>
</dbReference>
<feature type="domain" description="LIM zinc-binding" evidence="6">
    <location>
        <begin position="401"/>
        <end position="461"/>
    </location>
</feature>
<dbReference type="Gene3D" id="2.10.110.10">
    <property type="entry name" value="Cysteine Rich Protein"/>
    <property type="match status" value="1"/>
</dbReference>
<evidence type="ECO:0000256" key="4">
    <source>
        <dbReference type="PROSITE-ProRule" id="PRU00125"/>
    </source>
</evidence>
<dbReference type="AGR" id="MGI:2685198"/>
<gene>
    <name evidence="7 8" type="primary">Xirp2</name>
</gene>
<feature type="compositionally biased region" description="Low complexity" evidence="5">
    <location>
        <begin position="696"/>
        <end position="708"/>
    </location>
</feature>
<reference evidence="7" key="2">
    <citation type="submission" date="2014-10" db="EMBL/GenBank/DDBJ databases">
        <title>A short splice form of Xin actin-binding repeat containing 2 (XIRP2) lacking the Xin repeats is a novel hair cell protein required for maintenance of stereocilia morphology and hearing function.</title>
        <authorList>
            <person name="Francis S.P."/>
            <person name="Krystofiak E."/>
            <person name="Xu W."/>
            <person name="Kachar B."/>
            <person name="Shin J.-B."/>
        </authorList>
    </citation>
    <scope>NUCLEOTIDE SEQUENCE</scope>
    <source>
        <strain evidence="7">CD1</strain>
    </source>
</reference>
<dbReference type="AlphaFoldDB" id="A0A089VPF9"/>
<dbReference type="PANTHER" id="PTHR24206">
    <property type="entry name" value="OS06G0237300 PROTEIN"/>
    <property type="match status" value="1"/>
</dbReference>
<dbReference type="FunFam" id="2.10.110.10:FF:000002">
    <property type="entry name" value="LIM domain and actin-binding 1"/>
    <property type="match status" value="1"/>
</dbReference>
<dbReference type="MGI" id="MGI:2685198">
    <property type="gene designation" value="Xirp2"/>
</dbReference>
<dbReference type="PROSITE" id="PS50023">
    <property type="entry name" value="LIM_DOMAIN_2"/>
    <property type="match status" value="1"/>
</dbReference>
<organism evidence="7">
    <name type="scientific">Mus musculus</name>
    <name type="common">Mouse</name>
    <dbReference type="NCBI Taxonomy" id="10090"/>
    <lineage>
        <taxon>Eukaryota</taxon>
        <taxon>Metazoa</taxon>
        <taxon>Chordata</taxon>
        <taxon>Craniata</taxon>
        <taxon>Vertebrata</taxon>
        <taxon>Euteleostomi</taxon>
        <taxon>Mammalia</taxon>
        <taxon>Eutheria</taxon>
        <taxon>Euarchontoglires</taxon>
        <taxon>Glires</taxon>
        <taxon>Rodentia</taxon>
        <taxon>Myomorpha</taxon>
        <taxon>Muroidea</taxon>
        <taxon>Muridae</taxon>
        <taxon>Murinae</taxon>
        <taxon>Mus</taxon>
        <taxon>Mus</taxon>
    </lineage>
</organism>
<dbReference type="PROSITE" id="PS00478">
    <property type="entry name" value="LIM_DOMAIN_1"/>
    <property type="match status" value="1"/>
</dbReference>